<dbReference type="PRINTS" id="PR00080">
    <property type="entry name" value="SDRFAMILY"/>
</dbReference>
<organism evidence="5 6">
    <name type="scientific">Saponaria officinalis</name>
    <name type="common">Common soapwort</name>
    <name type="synonym">Lychnis saponaria</name>
    <dbReference type="NCBI Taxonomy" id="3572"/>
    <lineage>
        <taxon>Eukaryota</taxon>
        <taxon>Viridiplantae</taxon>
        <taxon>Streptophyta</taxon>
        <taxon>Embryophyta</taxon>
        <taxon>Tracheophyta</taxon>
        <taxon>Spermatophyta</taxon>
        <taxon>Magnoliopsida</taxon>
        <taxon>eudicotyledons</taxon>
        <taxon>Gunneridae</taxon>
        <taxon>Pentapetalae</taxon>
        <taxon>Caryophyllales</taxon>
        <taxon>Caryophyllaceae</taxon>
        <taxon>Caryophylleae</taxon>
        <taxon>Saponaria</taxon>
    </lineage>
</organism>
<comment type="caution">
    <text evidence="5">The sequence shown here is derived from an EMBL/GenBank/DDBJ whole genome shotgun (WGS) entry which is preliminary data.</text>
</comment>
<sequence>MELKQSYDHDPSSFTRNEECRRWTKETTSIVTGSNRGIGFAIAKKLAQFGLTVILTSRDPTKGEQALELLKSQGLGDYVHFYPLDISRPHSIFAFASWFNLNFGVLDILVNNAAVSFNGIHENSVEHAETVINTNYHGPKLLIESLLPFFRSSSSKSRILNLTSRLGLTSNVRNPKTRAILEDEENLNTDRIEEVVKSFLNHVKKGVWEKEGWPEIWTDYSVSKLALNAYSKLLAKELQNRNITVNCYCPGFTQTGMTGGKGSRTPDNAANVAAKLALLPPHCLPTGEFFAGQSLNLRSRF</sequence>
<dbReference type="GO" id="GO:0016020">
    <property type="term" value="C:membrane"/>
    <property type="evidence" value="ECO:0007669"/>
    <property type="project" value="TreeGrafter"/>
</dbReference>
<dbReference type="Proteomes" id="UP001443914">
    <property type="component" value="Unassembled WGS sequence"/>
</dbReference>
<gene>
    <name evidence="5" type="ORF">RND81_05G129700</name>
</gene>
<dbReference type="PANTHER" id="PTHR43490:SF60">
    <property type="entry name" value="NAD(P)-BINDING ROSSMANN-FOLD SUPERFAMILY PROTEIN"/>
    <property type="match status" value="1"/>
</dbReference>
<name>A0AAW1KW27_SAPOF</name>
<comment type="similarity">
    <text evidence="1 4">Belongs to the short-chain dehydrogenases/reductases (SDR) family.</text>
</comment>
<evidence type="ECO:0000313" key="5">
    <source>
        <dbReference type="EMBL" id="KAK9725225.1"/>
    </source>
</evidence>
<keyword evidence="6" id="KW-1185">Reference proteome</keyword>
<keyword evidence="3" id="KW-0560">Oxidoreductase</keyword>
<dbReference type="PRINTS" id="PR00081">
    <property type="entry name" value="GDHRDH"/>
</dbReference>
<dbReference type="GO" id="GO:0016491">
    <property type="term" value="F:oxidoreductase activity"/>
    <property type="evidence" value="ECO:0007669"/>
    <property type="project" value="UniProtKB-KW"/>
</dbReference>
<evidence type="ECO:0000256" key="1">
    <source>
        <dbReference type="ARBA" id="ARBA00006484"/>
    </source>
</evidence>
<evidence type="ECO:0000256" key="3">
    <source>
        <dbReference type="ARBA" id="ARBA00023002"/>
    </source>
</evidence>
<dbReference type="EMBL" id="JBDFQZ010000005">
    <property type="protein sequence ID" value="KAK9725225.1"/>
    <property type="molecule type" value="Genomic_DNA"/>
</dbReference>
<keyword evidence="2" id="KW-0521">NADP</keyword>
<dbReference type="InterPro" id="IPR020904">
    <property type="entry name" value="Sc_DH/Rdtase_CS"/>
</dbReference>
<accession>A0AAW1KW27</accession>
<dbReference type="AlphaFoldDB" id="A0AAW1KW27"/>
<dbReference type="PROSITE" id="PS00061">
    <property type="entry name" value="ADH_SHORT"/>
    <property type="match status" value="1"/>
</dbReference>
<dbReference type="SUPFAM" id="SSF51735">
    <property type="entry name" value="NAD(P)-binding Rossmann-fold domains"/>
    <property type="match status" value="1"/>
</dbReference>
<evidence type="ECO:0000256" key="4">
    <source>
        <dbReference type="RuleBase" id="RU000363"/>
    </source>
</evidence>
<dbReference type="Gene3D" id="3.40.50.720">
    <property type="entry name" value="NAD(P)-binding Rossmann-like Domain"/>
    <property type="match status" value="1"/>
</dbReference>
<evidence type="ECO:0000313" key="6">
    <source>
        <dbReference type="Proteomes" id="UP001443914"/>
    </source>
</evidence>
<reference evidence="5" key="1">
    <citation type="submission" date="2024-03" db="EMBL/GenBank/DDBJ databases">
        <title>WGS assembly of Saponaria officinalis var. Norfolk2.</title>
        <authorList>
            <person name="Jenkins J."/>
            <person name="Shu S."/>
            <person name="Grimwood J."/>
            <person name="Barry K."/>
            <person name="Goodstein D."/>
            <person name="Schmutz J."/>
            <person name="Leebens-Mack J."/>
            <person name="Osbourn A."/>
        </authorList>
    </citation>
    <scope>NUCLEOTIDE SEQUENCE [LARGE SCALE GENOMIC DNA]</scope>
    <source>
        <strain evidence="5">JIC</strain>
    </source>
</reference>
<evidence type="ECO:0000256" key="2">
    <source>
        <dbReference type="ARBA" id="ARBA00022857"/>
    </source>
</evidence>
<dbReference type="PANTHER" id="PTHR43490">
    <property type="entry name" value="(+)-NEOMENTHOL DEHYDROGENASE"/>
    <property type="match status" value="1"/>
</dbReference>
<dbReference type="Pfam" id="PF00106">
    <property type="entry name" value="adh_short"/>
    <property type="match status" value="2"/>
</dbReference>
<dbReference type="InterPro" id="IPR002347">
    <property type="entry name" value="SDR_fam"/>
</dbReference>
<protein>
    <submittedName>
        <fullName evidence="5">Uncharacterized protein</fullName>
    </submittedName>
</protein>
<dbReference type="InterPro" id="IPR036291">
    <property type="entry name" value="NAD(P)-bd_dom_sf"/>
</dbReference>
<proteinExistence type="inferred from homology"/>